<protein>
    <submittedName>
        <fullName evidence="2">Serotransferrin-B</fullName>
    </submittedName>
</protein>
<dbReference type="Pfam" id="PF13837">
    <property type="entry name" value="Myb_DNA-bind_4"/>
    <property type="match status" value="1"/>
</dbReference>
<evidence type="ECO:0000259" key="1">
    <source>
        <dbReference type="Pfam" id="PF13837"/>
    </source>
</evidence>
<dbReference type="PANTHER" id="PTHR47595:SF1">
    <property type="entry name" value="MYB_SANT-LIKE DNA-BINDING DOMAIN-CONTAINING PROTEIN"/>
    <property type="match status" value="1"/>
</dbReference>
<organism evidence="2 3">
    <name type="scientific">Chelonia mydas</name>
    <name type="common">Green sea-turtle</name>
    <name type="synonym">Chelonia agassizi</name>
    <dbReference type="NCBI Taxonomy" id="8469"/>
    <lineage>
        <taxon>Eukaryota</taxon>
        <taxon>Metazoa</taxon>
        <taxon>Chordata</taxon>
        <taxon>Craniata</taxon>
        <taxon>Vertebrata</taxon>
        <taxon>Euteleostomi</taxon>
        <taxon>Archelosauria</taxon>
        <taxon>Testudinata</taxon>
        <taxon>Testudines</taxon>
        <taxon>Cryptodira</taxon>
        <taxon>Durocryptodira</taxon>
        <taxon>Americhelydia</taxon>
        <taxon>Chelonioidea</taxon>
        <taxon>Cheloniidae</taxon>
        <taxon>Chelonia</taxon>
    </lineage>
</organism>
<evidence type="ECO:0000313" key="3">
    <source>
        <dbReference type="Proteomes" id="UP000031443"/>
    </source>
</evidence>
<name>M7BKA6_CHEMY</name>
<dbReference type="Proteomes" id="UP000031443">
    <property type="component" value="Unassembled WGS sequence"/>
</dbReference>
<dbReference type="Gene3D" id="3.40.190.10">
    <property type="entry name" value="Periplasmic binding protein-like II"/>
    <property type="match status" value="1"/>
</dbReference>
<feature type="domain" description="Myb/SANT-like DNA-binding" evidence="1">
    <location>
        <begin position="11"/>
        <end position="96"/>
    </location>
</feature>
<accession>M7BKA6</accession>
<evidence type="ECO:0000313" key="2">
    <source>
        <dbReference type="EMBL" id="EMP28652.1"/>
    </source>
</evidence>
<reference evidence="3" key="1">
    <citation type="journal article" date="2013" name="Nat. Genet.">
        <title>The draft genomes of soft-shell turtle and green sea turtle yield insights into the development and evolution of the turtle-specific body plan.</title>
        <authorList>
            <person name="Wang Z."/>
            <person name="Pascual-Anaya J."/>
            <person name="Zadissa A."/>
            <person name="Li W."/>
            <person name="Niimura Y."/>
            <person name="Huang Z."/>
            <person name="Li C."/>
            <person name="White S."/>
            <person name="Xiong Z."/>
            <person name="Fang D."/>
            <person name="Wang B."/>
            <person name="Ming Y."/>
            <person name="Chen Y."/>
            <person name="Zheng Y."/>
            <person name="Kuraku S."/>
            <person name="Pignatelli M."/>
            <person name="Herrero J."/>
            <person name="Beal K."/>
            <person name="Nozawa M."/>
            <person name="Li Q."/>
            <person name="Wang J."/>
            <person name="Zhang H."/>
            <person name="Yu L."/>
            <person name="Shigenobu S."/>
            <person name="Wang J."/>
            <person name="Liu J."/>
            <person name="Flicek P."/>
            <person name="Searle S."/>
            <person name="Wang J."/>
            <person name="Kuratani S."/>
            <person name="Yin Y."/>
            <person name="Aken B."/>
            <person name="Zhang G."/>
            <person name="Irie N."/>
        </authorList>
    </citation>
    <scope>NUCLEOTIDE SEQUENCE [LARGE SCALE GENOMIC DNA]</scope>
</reference>
<sequence>MAAKVRKRAPVWSTQETLDLLAVWGEESVQAELRTSRRNVYIYARTWRGKGYTRDTQQCRVKIKEVRQVYQKTREANSRSGAERQTCRFYERLHAILGGDPTSTPTLSVDTSQGTQAAMGNNEEGIVEEEEEENVQQASRGSILSSSQDLFLILEPIPSQEPLVRDCDGREGISSECTLVITLQGLNAIVVNVQFEKGEADAMSLDSGYVYMAGTRGLVPVMGEYYRELGSWREATVGRMPSAEVR</sequence>
<dbReference type="InterPro" id="IPR044822">
    <property type="entry name" value="Myb_DNA-bind_4"/>
</dbReference>
<dbReference type="PANTHER" id="PTHR47595">
    <property type="entry name" value="HEAT SHOCK 70 KDA PROTEIN 14"/>
    <property type="match status" value="1"/>
</dbReference>
<dbReference type="AlphaFoldDB" id="M7BKA6"/>
<dbReference type="Gene3D" id="1.10.10.60">
    <property type="entry name" value="Homeodomain-like"/>
    <property type="match status" value="1"/>
</dbReference>
<dbReference type="SUPFAM" id="SSF53850">
    <property type="entry name" value="Periplasmic binding protein-like II"/>
    <property type="match status" value="1"/>
</dbReference>
<keyword evidence="3" id="KW-1185">Reference proteome</keyword>
<dbReference type="EMBL" id="KB562011">
    <property type="protein sequence ID" value="EMP28652.1"/>
    <property type="molecule type" value="Genomic_DNA"/>
</dbReference>
<gene>
    <name evidence="2" type="ORF">UY3_14279</name>
</gene>
<proteinExistence type="predicted"/>